<name>A0A7X6BNP4_9CAUL</name>
<organism evidence="2 3">
    <name type="scientific">Brevundimonas alba</name>
    <dbReference type="NCBI Taxonomy" id="74314"/>
    <lineage>
        <taxon>Bacteria</taxon>
        <taxon>Pseudomonadati</taxon>
        <taxon>Pseudomonadota</taxon>
        <taxon>Alphaproteobacteria</taxon>
        <taxon>Caulobacterales</taxon>
        <taxon>Caulobacteraceae</taxon>
        <taxon>Brevundimonas</taxon>
    </lineage>
</organism>
<evidence type="ECO:0000259" key="1">
    <source>
        <dbReference type="PROSITE" id="PS51819"/>
    </source>
</evidence>
<dbReference type="InterPro" id="IPR037523">
    <property type="entry name" value="VOC_core"/>
</dbReference>
<comment type="caution">
    <text evidence="2">The sequence shown here is derived from an EMBL/GenBank/DDBJ whole genome shotgun (WGS) entry which is preliminary data.</text>
</comment>
<evidence type="ECO:0000313" key="2">
    <source>
        <dbReference type="EMBL" id="NJC41602.1"/>
    </source>
</evidence>
<dbReference type="PANTHER" id="PTHR33993:SF1">
    <property type="entry name" value="GLYOXALASE FAMILY PROTEIN"/>
    <property type="match status" value="1"/>
</dbReference>
<evidence type="ECO:0000313" key="3">
    <source>
        <dbReference type="Proteomes" id="UP000587415"/>
    </source>
</evidence>
<dbReference type="PANTHER" id="PTHR33993">
    <property type="entry name" value="GLYOXALASE-RELATED"/>
    <property type="match status" value="1"/>
</dbReference>
<dbReference type="InterPro" id="IPR004360">
    <property type="entry name" value="Glyas_Fos-R_dOase_dom"/>
</dbReference>
<gene>
    <name evidence="2" type="ORF">GGQ87_001860</name>
</gene>
<dbReference type="RefSeq" id="WP_168046837.1">
    <property type="nucleotide sequence ID" value="NZ_JAATJM010000001.1"/>
</dbReference>
<dbReference type="Gene3D" id="3.10.180.10">
    <property type="entry name" value="2,3-Dihydroxybiphenyl 1,2-Dioxygenase, domain 1"/>
    <property type="match status" value="1"/>
</dbReference>
<accession>A0A7X6BNP4</accession>
<dbReference type="SUPFAM" id="SSF54593">
    <property type="entry name" value="Glyoxalase/Bleomycin resistance protein/Dihydroxybiphenyl dioxygenase"/>
    <property type="match status" value="1"/>
</dbReference>
<reference evidence="2 3" key="1">
    <citation type="submission" date="2020-03" db="EMBL/GenBank/DDBJ databases">
        <title>Genomic Encyclopedia of Type Strains, Phase IV (KMG-IV): sequencing the most valuable type-strain genomes for metagenomic binning, comparative biology and taxonomic classification.</title>
        <authorList>
            <person name="Goeker M."/>
        </authorList>
    </citation>
    <scope>NUCLEOTIDE SEQUENCE [LARGE SCALE GENOMIC DNA]</scope>
    <source>
        <strain evidence="2 3">DSM 4736</strain>
    </source>
</reference>
<dbReference type="EMBL" id="JAATJM010000001">
    <property type="protein sequence ID" value="NJC41602.1"/>
    <property type="molecule type" value="Genomic_DNA"/>
</dbReference>
<dbReference type="Proteomes" id="UP000587415">
    <property type="component" value="Unassembled WGS sequence"/>
</dbReference>
<dbReference type="InterPro" id="IPR029068">
    <property type="entry name" value="Glyas_Bleomycin-R_OHBP_Dase"/>
</dbReference>
<keyword evidence="3" id="KW-1185">Reference proteome</keyword>
<dbReference type="Pfam" id="PF00903">
    <property type="entry name" value="Glyoxalase"/>
    <property type="match status" value="1"/>
</dbReference>
<proteinExistence type="predicted"/>
<dbReference type="PROSITE" id="PS51819">
    <property type="entry name" value="VOC"/>
    <property type="match status" value="1"/>
</dbReference>
<dbReference type="InterPro" id="IPR052164">
    <property type="entry name" value="Anthracycline_SecMetBiosynth"/>
</dbReference>
<dbReference type="CDD" id="cd07247">
    <property type="entry name" value="SgaA_N_like"/>
    <property type="match status" value="1"/>
</dbReference>
<sequence>MREDGKLDYIELPGGDLPANKAFYGEAFGWKFVDYGPEYAGFDEGMDGGFDAQSDGVRTPLPILFASDLEAMLAKVEAAGGTVVKPIFDFPGGRRFHFRDPTGNELAVWSET</sequence>
<feature type="domain" description="VOC" evidence="1">
    <location>
        <begin position="6"/>
        <end position="111"/>
    </location>
</feature>
<protein>
    <recommendedName>
        <fullName evidence="1">VOC domain-containing protein</fullName>
    </recommendedName>
</protein>
<dbReference type="AlphaFoldDB" id="A0A7X6BNP4"/>